<dbReference type="GO" id="GO:0005524">
    <property type="term" value="F:ATP binding"/>
    <property type="evidence" value="ECO:0007669"/>
    <property type="project" value="UniProtKB-UniRule"/>
</dbReference>
<evidence type="ECO:0000256" key="2">
    <source>
        <dbReference type="ARBA" id="ARBA00022598"/>
    </source>
</evidence>
<evidence type="ECO:0000256" key="5">
    <source>
        <dbReference type="ARBA" id="ARBA00022840"/>
    </source>
</evidence>
<keyword evidence="1 10" id="KW-0963">Cytoplasm</keyword>
<dbReference type="GO" id="GO:0005737">
    <property type="term" value="C:cytoplasm"/>
    <property type="evidence" value="ECO:0007669"/>
    <property type="project" value="UniProtKB-SubCell"/>
</dbReference>
<comment type="subcellular location">
    <subcellularLocation>
        <location evidence="10 11">Cytoplasm</location>
    </subcellularLocation>
</comment>
<keyword evidence="6 10" id="KW-0133">Cell shape</keyword>
<organism evidence="15 16">
    <name type="scientific">Virgibacillus indicus</name>
    <dbReference type="NCBI Taxonomy" id="2024554"/>
    <lineage>
        <taxon>Bacteria</taxon>
        <taxon>Bacillati</taxon>
        <taxon>Bacillota</taxon>
        <taxon>Bacilli</taxon>
        <taxon>Bacillales</taxon>
        <taxon>Bacillaceae</taxon>
        <taxon>Virgibacillus</taxon>
    </lineage>
</organism>
<name>A0A265NG09_9BACI</name>
<comment type="caution">
    <text evidence="15">The sequence shown here is derived from an EMBL/GenBank/DDBJ whole genome shotgun (WGS) entry which is preliminary data.</text>
</comment>
<keyword evidence="4 10" id="KW-0547">Nucleotide-binding</keyword>
<evidence type="ECO:0000256" key="11">
    <source>
        <dbReference type="RuleBase" id="RU004136"/>
    </source>
</evidence>
<dbReference type="InterPro" id="IPR013221">
    <property type="entry name" value="Mur_ligase_cen"/>
</dbReference>
<dbReference type="AlphaFoldDB" id="A0A265NG09"/>
<dbReference type="Pfam" id="PF01225">
    <property type="entry name" value="Mur_ligase"/>
    <property type="match status" value="1"/>
</dbReference>
<keyword evidence="5 10" id="KW-0067">ATP-binding</keyword>
<keyword evidence="2 10" id="KW-0436">Ligase</keyword>
<feature type="domain" description="Mur ligase central" evidence="14">
    <location>
        <begin position="112"/>
        <end position="292"/>
    </location>
</feature>
<dbReference type="Gene3D" id="3.40.1190.10">
    <property type="entry name" value="Mur-like, catalytic domain"/>
    <property type="match status" value="1"/>
</dbReference>
<evidence type="ECO:0000259" key="14">
    <source>
        <dbReference type="Pfam" id="PF08245"/>
    </source>
</evidence>
<dbReference type="InterPro" id="IPR036565">
    <property type="entry name" value="Mur-like_cat_sf"/>
</dbReference>
<evidence type="ECO:0000259" key="13">
    <source>
        <dbReference type="Pfam" id="PF02875"/>
    </source>
</evidence>
<dbReference type="GO" id="GO:0071555">
    <property type="term" value="P:cell wall organization"/>
    <property type="evidence" value="ECO:0007669"/>
    <property type="project" value="UniProtKB-KW"/>
</dbReference>
<accession>A0A265NG09</accession>
<dbReference type="InterPro" id="IPR005863">
    <property type="entry name" value="UDP-N-AcMur_synth"/>
</dbReference>
<dbReference type="GO" id="GO:0047480">
    <property type="term" value="F:UDP-N-acetylmuramoyl-tripeptide-D-alanyl-D-alanine ligase activity"/>
    <property type="evidence" value="ECO:0007669"/>
    <property type="project" value="UniProtKB-UniRule"/>
</dbReference>
<dbReference type="Gene3D" id="3.90.190.20">
    <property type="entry name" value="Mur ligase, C-terminal domain"/>
    <property type="match status" value="1"/>
</dbReference>
<dbReference type="SUPFAM" id="SSF63418">
    <property type="entry name" value="MurE/MurF N-terminal domain"/>
    <property type="match status" value="1"/>
</dbReference>
<comment type="function">
    <text evidence="10 11">Involved in cell wall formation. Catalyzes the final step in the synthesis of UDP-N-acetylmuramoyl-pentapeptide, the precursor of murein.</text>
</comment>
<evidence type="ECO:0000313" key="16">
    <source>
        <dbReference type="Proteomes" id="UP000216498"/>
    </source>
</evidence>
<dbReference type="EC" id="6.3.2.10" evidence="10 11"/>
<comment type="pathway">
    <text evidence="10 11">Cell wall biogenesis; peptidoglycan biosynthesis.</text>
</comment>
<dbReference type="EMBL" id="NPMS01000001">
    <property type="protein sequence ID" value="OZU90409.1"/>
    <property type="molecule type" value="Genomic_DNA"/>
</dbReference>
<dbReference type="Gene3D" id="3.40.1390.10">
    <property type="entry name" value="MurE/MurF, N-terminal domain"/>
    <property type="match status" value="1"/>
</dbReference>
<evidence type="ECO:0000313" key="15">
    <source>
        <dbReference type="EMBL" id="OZU90409.1"/>
    </source>
</evidence>
<comment type="catalytic activity">
    <reaction evidence="10 11">
        <text>D-alanyl-D-alanine + UDP-N-acetyl-alpha-D-muramoyl-L-alanyl-gamma-D-glutamyl-meso-2,6-diaminopimelate + ATP = UDP-N-acetyl-alpha-D-muramoyl-L-alanyl-gamma-D-glutamyl-meso-2,6-diaminopimeloyl-D-alanyl-D-alanine + ADP + phosphate + H(+)</text>
        <dbReference type="Rhea" id="RHEA:28374"/>
        <dbReference type="ChEBI" id="CHEBI:15378"/>
        <dbReference type="ChEBI" id="CHEBI:30616"/>
        <dbReference type="ChEBI" id="CHEBI:43474"/>
        <dbReference type="ChEBI" id="CHEBI:57822"/>
        <dbReference type="ChEBI" id="CHEBI:61386"/>
        <dbReference type="ChEBI" id="CHEBI:83905"/>
        <dbReference type="ChEBI" id="CHEBI:456216"/>
        <dbReference type="EC" id="6.3.2.10"/>
    </reaction>
</comment>
<evidence type="ECO:0000256" key="3">
    <source>
        <dbReference type="ARBA" id="ARBA00022618"/>
    </source>
</evidence>
<dbReference type="SUPFAM" id="SSF53623">
    <property type="entry name" value="MurD-like peptide ligases, catalytic domain"/>
    <property type="match status" value="1"/>
</dbReference>
<keyword evidence="8 10" id="KW-0131">Cell cycle</keyword>
<comment type="similarity">
    <text evidence="10">Belongs to the MurCDEF family. MurF subfamily.</text>
</comment>
<dbReference type="GO" id="GO:0008360">
    <property type="term" value="P:regulation of cell shape"/>
    <property type="evidence" value="ECO:0007669"/>
    <property type="project" value="UniProtKB-KW"/>
</dbReference>
<dbReference type="InterPro" id="IPR000713">
    <property type="entry name" value="Mur_ligase_N"/>
</dbReference>
<dbReference type="Proteomes" id="UP000216498">
    <property type="component" value="Unassembled WGS sequence"/>
</dbReference>
<dbReference type="HAMAP" id="MF_02019">
    <property type="entry name" value="MurF"/>
    <property type="match status" value="1"/>
</dbReference>
<evidence type="ECO:0000259" key="12">
    <source>
        <dbReference type="Pfam" id="PF01225"/>
    </source>
</evidence>
<dbReference type="InterPro" id="IPR035911">
    <property type="entry name" value="MurE/MurF_N"/>
</dbReference>
<feature type="binding site" evidence="10">
    <location>
        <begin position="114"/>
        <end position="120"/>
    </location>
    <ligand>
        <name>ATP</name>
        <dbReference type="ChEBI" id="CHEBI:30616"/>
    </ligand>
</feature>
<feature type="domain" description="Mur ligase C-terminal" evidence="13">
    <location>
        <begin position="315"/>
        <end position="440"/>
    </location>
</feature>
<dbReference type="OrthoDB" id="9801978at2"/>
<dbReference type="SUPFAM" id="SSF53244">
    <property type="entry name" value="MurD-like peptide ligases, peptide-binding domain"/>
    <property type="match status" value="1"/>
</dbReference>
<dbReference type="PANTHER" id="PTHR43024">
    <property type="entry name" value="UDP-N-ACETYLMURAMOYL-TRIPEPTIDE--D-ALANYL-D-ALANINE LIGASE"/>
    <property type="match status" value="1"/>
</dbReference>
<reference evidence="15 16" key="1">
    <citation type="submission" date="2017-08" db="EMBL/GenBank/DDBJ databases">
        <title>Virgibacillus indicus sp. nov. and Virgibacillus profoundi sp. nov, two moderately halophilic bacteria isolated from marine sediment by using the Microfluidic Streak Plate.</title>
        <authorList>
            <person name="Xu B."/>
            <person name="Hu B."/>
            <person name="Wang J."/>
            <person name="Zhu Y."/>
            <person name="Huang L."/>
            <person name="Du W."/>
            <person name="Huang Y."/>
        </authorList>
    </citation>
    <scope>NUCLEOTIDE SEQUENCE [LARGE SCALE GENOMIC DNA]</scope>
    <source>
        <strain evidence="15 16">IO3-P2-C2</strain>
    </source>
</reference>
<evidence type="ECO:0000256" key="4">
    <source>
        <dbReference type="ARBA" id="ARBA00022741"/>
    </source>
</evidence>
<feature type="domain" description="Mur ligase N-terminal catalytic" evidence="12">
    <location>
        <begin position="33"/>
        <end position="101"/>
    </location>
</feature>
<keyword evidence="3 10" id="KW-0132">Cell division</keyword>
<dbReference type="GO" id="GO:0009252">
    <property type="term" value="P:peptidoglycan biosynthetic process"/>
    <property type="evidence" value="ECO:0007669"/>
    <property type="project" value="UniProtKB-UniRule"/>
</dbReference>
<evidence type="ECO:0000256" key="9">
    <source>
        <dbReference type="ARBA" id="ARBA00023316"/>
    </source>
</evidence>
<dbReference type="GO" id="GO:0051301">
    <property type="term" value="P:cell division"/>
    <property type="evidence" value="ECO:0007669"/>
    <property type="project" value="UniProtKB-KW"/>
</dbReference>
<keyword evidence="16" id="KW-1185">Reference proteome</keyword>
<gene>
    <name evidence="10" type="primary">murF</name>
    <name evidence="15" type="ORF">CIL03_04485</name>
</gene>
<dbReference type="PANTHER" id="PTHR43024:SF1">
    <property type="entry name" value="UDP-N-ACETYLMURAMOYL-TRIPEPTIDE--D-ALANYL-D-ALANINE LIGASE"/>
    <property type="match status" value="1"/>
</dbReference>
<evidence type="ECO:0000256" key="6">
    <source>
        <dbReference type="ARBA" id="ARBA00022960"/>
    </source>
</evidence>
<evidence type="ECO:0000256" key="1">
    <source>
        <dbReference type="ARBA" id="ARBA00022490"/>
    </source>
</evidence>
<dbReference type="InterPro" id="IPR051046">
    <property type="entry name" value="MurCDEF_CellWall_CoF430Synth"/>
</dbReference>
<dbReference type="InterPro" id="IPR036615">
    <property type="entry name" value="Mur_ligase_C_dom_sf"/>
</dbReference>
<keyword evidence="7 10" id="KW-0573">Peptidoglycan synthesis</keyword>
<proteinExistence type="inferred from homology"/>
<dbReference type="Pfam" id="PF08245">
    <property type="entry name" value="Mur_ligase_M"/>
    <property type="match status" value="1"/>
</dbReference>
<evidence type="ECO:0000256" key="10">
    <source>
        <dbReference type="HAMAP-Rule" id="MF_02019"/>
    </source>
</evidence>
<keyword evidence="9 10" id="KW-0961">Cell wall biogenesis/degradation</keyword>
<dbReference type="RefSeq" id="WP_094884002.1">
    <property type="nucleotide sequence ID" value="NZ_NPMS01000001.1"/>
</dbReference>
<evidence type="ECO:0000256" key="8">
    <source>
        <dbReference type="ARBA" id="ARBA00023306"/>
    </source>
</evidence>
<dbReference type="InterPro" id="IPR004101">
    <property type="entry name" value="Mur_ligase_C"/>
</dbReference>
<evidence type="ECO:0000256" key="7">
    <source>
        <dbReference type="ARBA" id="ARBA00022984"/>
    </source>
</evidence>
<dbReference type="Pfam" id="PF02875">
    <property type="entry name" value="Mur_ligase_C"/>
    <property type="match status" value="1"/>
</dbReference>
<sequence length="455" mass="50594">MLFTTKWLTGFLTDYKGTAEDEIVIEKVITDSRIKTIKSLFVPIIGDNFDGHDYVKQAVNNGATAVLWSKERELPAFLPADFPVFFVEDTIAALQKMASSYRELVNPIVVGITGSNGKTTTKDLVAAMLKTTYRTHFTDGNFNNHIGLPLTVLSMKRDTEALVLEMGMGDFGEIDLLTKIARPDYAIITNIGESHIEFLGSRKGISEAKLEILNGLKDEGYAIIDGDEALLQHLHNKANIIKCGYGESNDVKINNVEINIDHTKFNLSDGISYKVPLMGRHHALNASFAVTLGKHLGIEKEKRQKALLSLKLTSMRFEMINGPSEVSIINDAYNASPTSMKAAVEVVKQMSDFTDKVLVLGDIRELGEYSEELHRSVADVIEAPINVLFTFGDEARFISETVQKNEPAIQCMHYASKEELVQALQVYLKKDSLLLFKASRGLEFESLIKEIIHTS</sequence>
<protein>
    <recommendedName>
        <fullName evidence="10 11">UDP-N-acetylmuramoyl-tripeptide--D-alanyl-D-alanine ligase</fullName>
        <ecNumber evidence="10 11">6.3.2.10</ecNumber>
    </recommendedName>
    <alternativeName>
        <fullName evidence="10">D-alanyl-D-alanine-adding enzyme</fullName>
    </alternativeName>
</protein>
<dbReference type="UniPathway" id="UPA00219"/>
<dbReference type="GO" id="GO:0008766">
    <property type="term" value="F:UDP-N-acetylmuramoylalanyl-D-glutamyl-2,6-diaminopimelate-D-alanyl-D-alanine ligase activity"/>
    <property type="evidence" value="ECO:0007669"/>
    <property type="project" value="RHEA"/>
</dbReference>
<dbReference type="NCBIfam" id="TIGR01143">
    <property type="entry name" value="murF"/>
    <property type="match status" value="1"/>
</dbReference>